<sequence>MSCNNSISHQKLILLYPGNLVAIRNNKSSKLKEFLWTSLFHELFFSGVFTVCTIIIVPFFIQEDPAYFILQALSPTSGFETTIAGKLVRSLVQGLLGYHWLMGSAYITSAELQMAYLFSEILNCIVRDSRWFRKCLRERFICYSILMRRFNNIFRWTAATGLGGSAGVVVCCLSATIKFHTLIPTFVLIAFVFLALTIMILISTILPNAASVHERSMEYVYTLKARVLIRTSSRLEYDIRISRATQAVSFESGCFTTIDKQSILMWYMTVLEQSINVLLGF</sequence>
<proteinExistence type="predicted"/>
<accession>A0A226D5S1</accession>
<dbReference type="AlphaFoldDB" id="A0A226D5S1"/>
<comment type="caution">
    <text evidence="2">The sequence shown here is derived from an EMBL/GenBank/DDBJ whole genome shotgun (WGS) entry which is preliminary data.</text>
</comment>
<keyword evidence="1" id="KW-1133">Transmembrane helix</keyword>
<feature type="transmembrane region" description="Helical" evidence="1">
    <location>
        <begin position="43"/>
        <end position="61"/>
    </location>
</feature>
<keyword evidence="3" id="KW-1185">Reference proteome</keyword>
<name>A0A226D5S1_FOLCA</name>
<gene>
    <name evidence="2" type="ORF">Fcan01_25659</name>
</gene>
<protein>
    <submittedName>
        <fullName evidence="2">Uncharacterized protein</fullName>
    </submittedName>
</protein>
<feature type="transmembrane region" description="Helical" evidence="1">
    <location>
        <begin position="153"/>
        <end position="177"/>
    </location>
</feature>
<evidence type="ECO:0000256" key="1">
    <source>
        <dbReference type="SAM" id="Phobius"/>
    </source>
</evidence>
<reference evidence="2 3" key="1">
    <citation type="submission" date="2015-12" db="EMBL/GenBank/DDBJ databases">
        <title>The genome of Folsomia candida.</title>
        <authorList>
            <person name="Faddeeva A."/>
            <person name="Derks M.F."/>
            <person name="Anvar Y."/>
            <person name="Smit S."/>
            <person name="Van Straalen N."/>
            <person name="Roelofs D."/>
        </authorList>
    </citation>
    <scope>NUCLEOTIDE SEQUENCE [LARGE SCALE GENOMIC DNA]</scope>
    <source>
        <strain evidence="2 3">VU population</strain>
        <tissue evidence="2">Whole body</tissue>
    </source>
</reference>
<keyword evidence="1" id="KW-0812">Transmembrane</keyword>
<feature type="transmembrane region" description="Helical" evidence="1">
    <location>
        <begin position="183"/>
        <end position="206"/>
    </location>
</feature>
<evidence type="ECO:0000313" key="3">
    <source>
        <dbReference type="Proteomes" id="UP000198287"/>
    </source>
</evidence>
<organism evidence="2 3">
    <name type="scientific">Folsomia candida</name>
    <name type="common">Springtail</name>
    <dbReference type="NCBI Taxonomy" id="158441"/>
    <lineage>
        <taxon>Eukaryota</taxon>
        <taxon>Metazoa</taxon>
        <taxon>Ecdysozoa</taxon>
        <taxon>Arthropoda</taxon>
        <taxon>Hexapoda</taxon>
        <taxon>Collembola</taxon>
        <taxon>Entomobryomorpha</taxon>
        <taxon>Isotomoidea</taxon>
        <taxon>Isotomidae</taxon>
        <taxon>Proisotominae</taxon>
        <taxon>Folsomia</taxon>
    </lineage>
</organism>
<keyword evidence="1" id="KW-0472">Membrane</keyword>
<evidence type="ECO:0000313" key="2">
    <source>
        <dbReference type="EMBL" id="OXA39576.1"/>
    </source>
</evidence>
<dbReference type="EMBL" id="LNIX01000038">
    <property type="protein sequence ID" value="OXA39576.1"/>
    <property type="molecule type" value="Genomic_DNA"/>
</dbReference>
<dbReference type="Proteomes" id="UP000198287">
    <property type="component" value="Unassembled WGS sequence"/>
</dbReference>